<evidence type="ECO:0000313" key="2">
    <source>
        <dbReference type="Proteomes" id="UP001305414"/>
    </source>
</evidence>
<evidence type="ECO:0000313" key="1">
    <source>
        <dbReference type="EMBL" id="KAK5626685.1"/>
    </source>
</evidence>
<dbReference type="EMBL" id="JAWHQM010000004">
    <property type="protein sequence ID" value="KAK5626685.1"/>
    <property type="molecule type" value="Genomic_DNA"/>
</dbReference>
<dbReference type="AlphaFoldDB" id="A0AAN7U696"/>
<sequence>MKLAGFDLIGIKCAREGDLEMPFRGGGSEEKAQGAFDVSGRLVVWTFDNVIAVALWYNTDI</sequence>
<gene>
    <name evidence="1" type="ORF">RRF57_002400</name>
</gene>
<accession>A0AAN7U696</accession>
<organism evidence="1 2">
    <name type="scientific">Xylaria bambusicola</name>
    <dbReference type="NCBI Taxonomy" id="326684"/>
    <lineage>
        <taxon>Eukaryota</taxon>
        <taxon>Fungi</taxon>
        <taxon>Dikarya</taxon>
        <taxon>Ascomycota</taxon>
        <taxon>Pezizomycotina</taxon>
        <taxon>Sordariomycetes</taxon>
        <taxon>Xylariomycetidae</taxon>
        <taxon>Xylariales</taxon>
        <taxon>Xylariaceae</taxon>
        <taxon>Xylaria</taxon>
    </lineage>
</organism>
<proteinExistence type="predicted"/>
<comment type="caution">
    <text evidence="1">The sequence shown here is derived from an EMBL/GenBank/DDBJ whole genome shotgun (WGS) entry which is preliminary data.</text>
</comment>
<keyword evidence="2" id="KW-1185">Reference proteome</keyword>
<protein>
    <submittedName>
        <fullName evidence="1">Uncharacterized protein</fullName>
    </submittedName>
</protein>
<reference evidence="1 2" key="1">
    <citation type="submission" date="2023-10" db="EMBL/GenBank/DDBJ databases">
        <title>Draft genome sequence of Xylaria bambusicola isolate GMP-LS, the root and basal stem rot pathogen of sugarcane in Indonesia.</title>
        <authorList>
            <person name="Selvaraj P."/>
            <person name="Muralishankar V."/>
            <person name="Muruganantham S."/>
            <person name="Sp S."/>
            <person name="Haryani S."/>
            <person name="Lau K.J.X."/>
            <person name="Naqvi N.I."/>
        </authorList>
    </citation>
    <scope>NUCLEOTIDE SEQUENCE [LARGE SCALE GENOMIC DNA]</scope>
    <source>
        <strain evidence="1">GMP-LS</strain>
    </source>
</reference>
<dbReference type="Proteomes" id="UP001305414">
    <property type="component" value="Unassembled WGS sequence"/>
</dbReference>
<name>A0AAN7U696_9PEZI</name>